<keyword evidence="8" id="KW-1185">Reference proteome</keyword>
<feature type="transmembrane region" description="Helical" evidence="6">
    <location>
        <begin position="262"/>
        <end position="280"/>
    </location>
</feature>
<dbReference type="NCBIfam" id="TIGR00797">
    <property type="entry name" value="matE"/>
    <property type="match status" value="1"/>
</dbReference>
<evidence type="ECO:0000313" key="8">
    <source>
        <dbReference type="Proteomes" id="UP001295684"/>
    </source>
</evidence>
<evidence type="ECO:0000256" key="2">
    <source>
        <dbReference type="ARBA" id="ARBA00010199"/>
    </source>
</evidence>
<dbReference type="EMBL" id="CAMPGE010006164">
    <property type="protein sequence ID" value="CAI2365008.1"/>
    <property type="molecule type" value="Genomic_DNA"/>
</dbReference>
<accession>A0AAD1X6J3</accession>
<proteinExistence type="inferred from homology"/>
<reference evidence="7" key="1">
    <citation type="submission" date="2023-07" db="EMBL/GenBank/DDBJ databases">
        <authorList>
            <consortium name="AG Swart"/>
            <person name="Singh M."/>
            <person name="Singh A."/>
            <person name="Seah K."/>
            <person name="Emmerich C."/>
        </authorList>
    </citation>
    <scope>NUCLEOTIDE SEQUENCE</scope>
    <source>
        <strain evidence="7">DP1</strain>
    </source>
</reference>
<evidence type="ECO:0000256" key="6">
    <source>
        <dbReference type="SAM" id="Phobius"/>
    </source>
</evidence>
<evidence type="ECO:0000256" key="5">
    <source>
        <dbReference type="ARBA" id="ARBA00023136"/>
    </source>
</evidence>
<keyword evidence="4 6" id="KW-1133">Transmembrane helix</keyword>
<dbReference type="AlphaFoldDB" id="A0AAD1X6J3"/>
<name>A0AAD1X6J3_EUPCR</name>
<evidence type="ECO:0000313" key="7">
    <source>
        <dbReference type="EMBL" id="CAI2365008.1"/>
    </source>
</evidence>
<dbReference type="PANTHER" id="PTHR11206">
    <property type="entry name" value="MULTIDRUG RESISTANCE PROTEIN"/>
    <property type="match status" value="1"/>
</dbReference>
<evidence type="ECO:0000256" key="4">
    <source>
        <dbReference type="ARBA" id="ARBA00022989"/>
    </source>
</evidence>
<dbReference type="Pfam" id="PF01554">
    <property type="entry name" value="MatE"/>
    <property type="match status" value="2"/>
</dbReference>
<keyword evidence="3 6" id="KW-0812">Transmembrane</keyword>
<dbReference type="Proteomes" id="UP001295684">
    <property type="component" value="Unassembled WGS sequence"/>
</dbReference>
<feature type="transmembrane region" description="Helical" evidence="6">
    <location>
        <begin position="433"/>
        <end position="455"/>
    </location>
</feature>
<evidence type="ECO:0008006" key="9">
    <source>
        <dbReference type="Google" id="ProtNLM"/>
    </source>
</evidence>
<comment type="subcellular location">
    <subcellularLocation>
        <location evidence="1">Membrane</location>
        <topology evidence="1">Multi-pass membrane protein</topology>
    </subcellularLocation>
</comment>
<sequence>MSHEGSRSKEGLIEKPNSADLQEEVIPYAEAVKKMVAYAGPTAGALLAKRIPDLYSYYVIGRMGDPRFTSGVGLGIMLSGMFCVSLGIGLFGGIDTLCSHAFGMGKNYLAGRYYTRAQVVQTALFVPQAIFLYYSDYFLMLIGQPEQSSIYAGEYLRIMIPGLWAYCQTECLRRFLGTQGSFKLMMITQIISTLSHFFWIYLFVSYLELSFHGIGYATCMTQFVNLMAPILYICYDNSVVKPDCWHWINGDSFIGLYEFLKFGIPSMIMITFEVWAFEALEFIAGYVGELELGVFVIFWNYILLIFNFPASLQISSNSLIGNALGASKPKDAKVYMNVAVSAALICGITISVMSCLLRSQIIGLYTTDEALKTLAVATMPWICLSFVGDNLQGATQGVIRAMGCQDFGTLICLIGYWVISIPLTFVFTFYLDFGIVGMCLGLPIGLMFVGLSFVAKMYTINLEKLSEEVTDRIKDQSQNKHNIGGGESLELQNRSLSGYI</sequence>
<evidence type="ECO:0000256" key="3">
    <source>
        <dbReference type="ARBA" id="ARBA00022692"/>
    </source>
</evidence>
<dbReference type="GO" id="GO:0042910">
    <property type="term" value="F:xenobiotic transmembrane transporter activity"/>
    <property type="evidence" value="ECO:0007669"/>
    <property type="project" value="InterPro"/>
</dbReference>
<feature type="transmembrane region" description="Helical" evidence="6">
    <location>
        <begin position="72"/>
        <end position="94"/>
    </location>
</feature>
<keyword evidence="5 6" id="KW-0472">Membrane</keyword>
<protein>
    <recommendedName>
        <fullName evidence="9">Multidrug and toxin extrusion protein</fullName>
    </recommendedName>
</protein>
<evidence type="ECO:0000256" key="1">
    <source>
        <dbReference type="ARBA" id="ARBA00004141"/>
    </source>
</evidence>
<dbReference type="GO" id="GO:0015297">
    <property type="term" value="F:antiporter activity"/>
    <property type="evidence" value="ECO:0007669"/>
    <property type="project" value="InterPro"/>
</dbReference>
<comment type="caution">
    <text evidence="7">The sequence shown here is derived from an EMBL/GenBank/DDBJ whole genome shotgun (WGS) entry which is preliminary data.</text>
</comment>
<organism evidence="7 8">
    <name type="scientific">Euplotes crassus</name>
    <dbReference type="NCBI Taxonomy" id="5936"/>
    <lineage>
        <taxon>Eukaryota</taxon>
        <taxon>Sar</taxon>
        <taxon>Alveolata</taxon>
        <taxon>Ciliophora</taxon>
        <taxon>Intramacronucleata</taxon>
        <taxon>Spirotrichea</taxon>
        <taxon>Hypotrichia</taxon>
        <taxon>Euplotida</taxon>
        <taxon>Euplotidae</taxon>
        <taxon>Moneuplotes</taxon>
    </lineage>
</organism>
<feature type="transmembrane region" description="Helical" evidence="6">
    <location>
        <begin position="407"/>
        <end position="427"/>
    </location>
</feature>
<gene>
    <name evidence="7" type="ORF">ECRASSUSDP1_LOCUS6358</name>
</gene>
<dbReference type="GO" id="GO:0016020">
    <property type="term" value="C:membrane"/>
    <property type="evidence" value="ECO:0007669"/>
    <property type="project" value="UniProtKB-SubCell"/>
</dbReference>
<feature type="transmembrane region" description="Helical" evidence="6">
    <location>
        <begin position="182"/>
        <end position="204"/>
    </location>
</feature>
<dbReference type="GO" id="GO:1990961">
    <property type="term" value="P:xenobiotic detoxification by transmembrane export across the plasma membrane"/>
    <property type="evidence" value="ECO:0007669"/>
    <property type="project" value="InterPro"/>
</dbReference>
<feature type="transmembrane region" description="Helical" evidence="6">
    <location>
        <begin position="292"/>
        <end position="314"/>
    </location>
</feature>
<feature type="transmembrane region" description="Helical" evidence="6">
    <location>
        <begin position="334"/>
        <end position="357"/>
    </location>
</feature>
<dbReference type="InterPro" id="IPR002528">
    <property type="entry name" value="MATE_fam"/>
</dbReference>
<comment type="similarity">
    <text evidence="2">Belongs to the multi antimicrobial extrusion (MATE) (TC 2.A.66.1) family.</text>
</comment>
<dbReference type="InterPro" id="IPR045069">
    <property type="entry name" value="MATE_euk"/>
</dbReference>
<dbReference type="CDD" id="cd13132">
    <property type="entry name" value="MATE_eukaryotic"/>
    <property type="match status" value="1"/>
</dbReference>